<organism evidence="2 3">
    <name type="scientific">Daphnia pulex</name>
    <name type="common">Water flea</name>
    <dbReference type="NCBI Taxonomy" id="6669"/>
    <lineage>
        <taxon>Eukaryota</taxon>
        <taxon>Metazoa</taxon>
        <taxon>Ecdysozoa</taxon>
        <taxon>Arthropoda</taxon>
        <taxon>Crustacea</taxon>
        <taxon>Branchiopoda</taxon>
        <taxon>Diplostraca</taxon>
        <taxon>Cladocera</taxon>
        <taxon>Anomopoda</taxon>
        <taxon>Daphniidae</taxon>
        <taxon>Daphnia</taxon>
    </lineage>
</organism>
<dbReference type="InterPro" id="IPR011335">
    <property type="entry name" value="Restrct_endonuc-II-like"/>
</dbReference>
<evidence type="ECO:0000259" key="1">
    <source>
        <dbReference type="Pfam" id="PF09588"/>
    </source>
</evidence>
<dbReference type="Proteomes" id="UP000000305">
    <property type="component" value="Unassembled WGS sequence"/>
</dbReference>
<keyword evidence="3" id="KW-1185">Reference proteome</keyword>
<proteinExistence type="predicted"/>
<dbReference type="InParanoid" id="E9GZA4"/>
<sequence length="214" mass="24511">MSLSVTWKRFGQRLVLSRRGHDLKTSISELKCSKRTSPTAQKKNEKYSSIQKMNEEDKNALNEILLKNRAVQLHVMDTFSGNFVPKEIPLLHRKRRKLNQEGISCYQKEKSSSRVQTAKAGFVICTEQQGSSFFCASPDGYFTCPCHGKGVIEAKCVWSHRFEKLSEVAVANKDFFFTYQSGDLGYNLSLNYKHPYYYQDQAQMLVTGTSFVSF</sequence>
<dbReference type="GO" id="GO:0006281">
    <property type="term" value="P:DNA repair"/>
    <property type="evidence" value="ECO:0007669"/>
    <property type="project" value="UniProtKB-ARBA"/>
</dbReference>
<reference evidence="2 3" key="1">
    <citation type="journal article" date="2011" name="Science">
        <title>The ecoresponsive genome of Daphnia pulex.</title>
        <authorList>
            <person name="Colbourne J.K."/>
            <person name="Pfrender M.E."/>
            <person name="Gilbert D."/>
            <person name="Thomas W.K."/>
            <person name="Tucker A."/>
            <person name="Oakley T.H."/>
            <person name="Tokishita S."/>
            <person name="Aerts A."/>
            <person name="Arnold G.J."/>
            <person name="Basu M.K."/>
            <person name="Bauer D.J."/>
            <person name="Caceres C.E."/>
            <person name="Carmel L."/>
            <person name="Casola C."/>
            <person name="Choi J.H."/>
            <person name="Detter J.C."/>
            <person name="Dong Q."/>
            <person name="Dusheyko S."/>
            <person name="Eads B.D."/>
            <person name="Frohlich T."/>
            <person name="Geiler-Samerotte K.A."/>
            <person name="Gerlach D."/>
            <person name="Hatcher P."/>
            <person name="Jogdeo S."/>
            <person name="Krijgsveld J."/>
            <person name="Kriventseva E.V."/>
            <person name="Kultz D."/>
            <person name="Laforsch C."/>
            <person name="Lindquist E."/>
            <person name="Lopez J."/>
            <person name="Manak J.R."/>
            <person name="Muller J."/>
            <person name="Pangilinan J."/>
            <person name="Patwardhan R.P."/>
            <person name="Pitluck S."/>
            <person name="Pritham E.J."/>
            <person name="Rechtsteiner A."/>
            <person name="Rho M."/>
            <person name="Rogozin I.B."/>
            <person name="Sakarya O."/>
            <person name="Salamov A."/>
            <person name="Schaack S."/>
            <person name="Shapiro H."/>
            <person name="Shiga Y."/>
            <person name="Skalitzky C."/>
            <person name="Smith Z."/>
            <person name="Souvorov A."/>
            <person name="Sung W."/>
            <person name="Tang Z."/>
            <person name="Tsuchiya D."/>
            <person name="Tu H."/>
            <person name="Vos H."/>
            <person name="Wang M."/>
            <person name="Wolf Y.I."/>
            <person name="Yamagata H."/>
            <person name="Yamada T."/>
            <person name="Ye Y."/>
            <person name="Shaw J.R."/>
            <person name="Andrews J."/>
            <person name="Crease T.J."/>
            <person name="Tang H."/>
            <person name="Lucas S.M."/>
            <person name="Robertson H.M."/>
            <person name="Bork P."/>
            <person name="Koonin E.V."/>
            <person name="Zdobnov E.M."/>
            <person name="Grigoriev I.V."/>
            <person name="Lynch M."/>
            <person name="Boore J.L."/>
        </authorList>
    </citation>
    <scope>NUCLEOTIDE SEQUENCE [LARGE SCALE GENOMIC DNA]</scope>
</reference>
<protein>
    <recommendedName>
        <fullName evidence="1">YqaJ viral recombinase domain-containing protein</fullName>
    </recommendedName>
</protein>
<dbReference type="SUPFAM" id="SSF52980">
    <property type="entry name" value="Restriction endonuclease-like"/>
    <property type="match status" value="1"/>
</dbReference>
<gene>
    <name evidence="2" type="ORF">DAPPUDRAFT_323612</name>
</gene>
<dbReference type="OrthoDB" id="6772344at2759"/>
<dbReference type="KEGG" id="dpx:DAPPUDRAFT_323612"/>
<dbReference type="EMBL" id="GL732577">
    <property type="protein sequence ID" value="EFX75114.1"/>
    <property type="molecule type" value="Genomic_DNA"/>
</dbReference>
<dbReference type="InterPro" id="IPR051703">
    <property type="entry name" value="NF-kappa-B_Signaling_Reg"/>
</dbReference>
<evidence type="ECO:0000313" key="2">
    <source>
        <dbReference type="EMBL" id="EFX75114.1"/>
    </source>
</evidence>
<dbReference type="InterPro" id="IPR019080">
    <property type="entry name" value="YqaJ_viral_recombinase"/>
</dbReference>
<dbReference type="PANTHER" id="PTHR46609">
    <property type="entry name" value="EXONUCLEASE, PHAGE-TYPE/RECB, C-TERMINAL DOMAIN-CONTAINING PROTEIN"/>
    <property type="match status" value="1"/>
</dbReference>
<dbReference type="PANTHER" id="PTHR46609:SF8">
    <property type="entry name" value="YQAJ VIRAL RECOMBINASE DOMAIN-CONTAINING PROTEIN"/>
    <property type="match status" value="1"/>
</dbReference>
<dbReference type="InterPro" id="IPR011604">
    <property type="entry name" value="PDDEXK-like_dom_sf"/>
</dbReference>
<dbReference type="Gene3D" id="3.90.320.10">
    <property type="match status" value="1"/>
</dbReference>
<name>E9GZA4_DAPPU</name>
<accession>E9GZA4</accession>
<dbReference type="Pfam" id="PF09588">
    <property type="entry name" value="YqaJ"/>
    <property type="match status" value="1"/>
</dbReference>
<dbReference type="HOGENOM" id="CLU_1290135_0_0_1"/>
<dbReference type="AlphaFoldDB" id="E9GZA4"/>
<evidence type="ECO:0000313" key="3">
    <source>
        <dbReference type="Proteomes" id="UP000000305"/>
    </source>
</evidence>
<feature type="domain" description="YqaJ viral recombinase" evidence="1">
    <location>
        <begin position="124"/>
        <end position="209"/>
    </location>
</feature>